<comment type="caution">
    <text evidence="1">The sequence shown here is derived from an EMBL/GenBank/DDBJ whole genome shotgun (WGS) entry which is preliminary data.</text>
</comment>
<name>A0AAN7UX68_9PEZI</name>
<evidence type="ECO:0000313" key="1">
    <source>
        <dbReference type="EMBL" id="KAK5629254.1"/>
    </source>
</evidence>
<gene>
    <name evidence="1" type="ORF">RRF57_004969</name>
</gene>
<proteinExistence type="predicted"/>
<dbReference type="AlphaFoldDB" id="A0AAN7UX68"/>
<accession>A0AAN7UX68</accession>
<protein>
    <submittedName>
        <fullName evidence="1">Uncharacterized protein</fullName>
    </submittedName>
</protein>
<keyword evidence="2" id="KW-1185">Reference proteome</keyword>
<evidence type="ECO:0000313" key="2">
    <source>
        <dbReference type="Proteomes" id="UP001305414"/>
    </source>
</evidence>
<dbReference type="EMBL" id="JAWHQM010000011">
    <property type="protein sequence ID" value="KAK5629254.1"/>
    <property type="molecule type" value="Genomic_DNA"/>
</dbReference>
<sequence>MVCNDNRITLYKTISYIESFACPGRFSHVRPYSNIWSVAAIGSKYFMGELGEVNSLGSEATFPFLDDRPAELSDALWRCEADGWLEDDIVAI</sequence>
<reference evidence="1 2" key="1">
    <citation type="submission" date="2023-10" db="EMBL/GenBank/DDBJ databases">
        <title>Draft genome sequence of Xylaria bambusicola isolate GMP-LS, the root and basal stem rot pathogen of sugarcane in Indonesia.</title>
        <authorList>
            <person name="Selvaraj P."/>
            <person name="Muralishankar V."/>
            <person name="Muruganantham S."/>
            <person name="Sp S."/>
            <person name="Haryani S."/>
            <person name="Lau K.J.X."/>
            <person name="Naqvi N.I."/>
        </authorList>
    </citation>
    <scope>NUCLEOTIDE SEQUENCE [LARGE SCALE GENOMIC DNA]</scope>
    <source>
        <strain evidence="1">GMP-LS</strain>
    </source>
</reference>
<dbReference type="Proteomes" id="UP001305414">
    <property type="component" value="Unassembled WGS sequence"/>
</dbReference>
<organism evidence="1 2">
    <name type="scientific">Xylaria bambusicola</name>
    <dbReference type="NCBI Taxonomy" id="326684"/>
    <lineage>
        <taxon>Eukaryota</taxon>
        <taxon>Fungi</taxon>
        <taxon>Dikarya</taxon>
        <taxon>Ascomycota</taxon>
        <taxon>Pezizomycotina</taxon>
        <taxon>Sordariomycetes</taxon>
        <taxon>Xylariomycetidae</taxon>
        <taxon>Xylariales</taxon>
        <taxon>Xylariaceae</taxon>
        <taxon>Xylaria</taxon>
    </lineage>
</organism>